<reference evidence="2" key="1">
    <citation type="submission" date="2020-05" db="EMBL/GenBank/DDBJ databases">
        <authorList>
            <person name="Chiriac C."/>
            <person name="Salcher M."/>
            <person name="Ghai R."/>
            <person name="Kavagutti S V."/>
        </authorList>
    </citation>
    <scope>NUCLEOTIDE SEQUENCE</scope>
</reference>
<name>A0A6J6GNJ4_9ZZZZ</name>
<organism evidence="2">
    <name type="scientific">freshwater metagenome</name>
    <dbReference type="NCBI Taxonomy" id="449393"/>
    <lineage>
        <taxon>unclassified sequences</taxon>
        <taxon>metagenomes</taxon>
        <taxon>ecological metagenomes</taxon>
    </lineage>
</organism>
<feature type="region of interest" description="Disordered" evidence="1">
    <location>
        <begin position="37"/>
        <end position="100"/>
    </location>
</feature>
<evidence type="ECO:0000313" key="2">
    <source>
        <dbReference type="EMBL" id="CAB4598378.1"/>
    </source>
</evidence>
<feature type="compositionally biased region" description="Polar residues" evidence="1">
    <location>
        <begin position="59"/>
        <end position="85"/>
    </location>
</feature>
<proteinExistence type="predicted"/>
<evidence type="ECO:0000256" key="1">
    <source>
        <dbReference type="SAM" id="MobiDB-lite"/>
    </source>
</evidence>
<sequence>MDNTATRGRWCTSAVRALILASTAATAGVMVVPAENTVSPTRTSSPTARTPSPALGAFNTRTDCVPSSTDRSPSNSVSSTITEQSAPAGMGAPVMMRTAQPDSTITWAPAPAAISPVTLSATGFCVEAPTTSDARTA</sequence>
<feature type="compositionally biased region" description="Low complexity" evidence="1">
    <location>
        <begin position="39"/>
        <end position="54"/>
    </location>
</feature>
<protein>
    <submittedName>
        <fullName evidence="2">Unannotated protein</fullName>
    </submittedName>
</protein>
<dbReference type="AlphaFoldDB" id="A0A6J6GNJ4"/>
<accession>A0A6J6GNJ4</accession>
<gene>
    <name evidence="2" type="ORF">UFOPK1722_02050</name>
</gene>
<dbReference type="EMBL" id="CAEZTS010000271">
    <property type="protein sequence ID" value="CAB4598378.1"/>
    <property type="molecule type" value="Genomic_DNA"/>
</dbReference>